<dbReference type="EMBL" id="LLXJ01002949">
    <property type="protein sequence ID" value="PKB97859.1"/>
    <property type="molecule type" value="Genomic_DNA"/>
</dbReference>
<organism evidence="1 2">
    <name type="scientific">Rhizophagus irregularis</name>
    <dbReference type="NCBI Taxonomy" id="588596"/>
    <lineage>
        <taxon>Eukaryota</taxon>
        <taxon>Fungi</taxon>
        <taxon>Fungi incertae sedis</taxon>
        <taxon>Mucoromycota</taxon>
        <taxon>Glomeromycotina</taxon>
        <taxon>Glomeromycetes</taxon>
        <taxon>Glomerales</taxon>
        <taxon>Glomeraceae</taxon>
        <taxon>Rhizophagus</taxon>
    </lineage>
</organism>
<dbReference type="Proteomes" id="UP000232722">
    <property type="component" value="Unassembled WGS sequence"/>
</dbReference>
<proteinExistence type="predicted"/>
<sequence length="247" mass="29033">MEITEEDKQIAFFLGSDNEILGCFIRGLITICIEKFNAQRTKEFNQYIDEYKTTSNEMLAQKHFEMNEWIRLKEEDWHKKEEYYFKNTSIKAHQIQTELGTVDQEDRERIKREKTMEKCRQSLGNTLEEDSETEELLGRTWDNRSNTSSDDGSSINKTMINRYNSYNKASPSTNKHMETSTNKNKEMQQRNVNGNFKNPRDQSITMAITEDHDMGELSKKSKDSIHKPKTADDLKYFTGLFTCAIRD</sequence>
<dbReference type="AlphaFoldDB" id="A0A2N0NTF8"/>
<evidence type="ECO:0000313" key="2">
    <source>
        <dbReference type="Proteomes" id="UP000232722"/>
    </source>
</evidence>
<reference evidence="1 2" key="1">
    <citation type="submission" date="2016-04" db="EMBL/GenBank/DDBJ databases">
        <title>Genome analyses suggest a sexual origin of heterokaryosis in a supposedly ancient asexual fungus.</title>
        <authorList>
            <person name="Ropars J."/>
            <person name="Sedzielewska K."/>
            <person name="Noel J."/>
            <person name="Charron P."/>
            <person name="Farinelli L."/>
            <person name="Marton T."/>
            <person name="Kruger M."/>
            <person name="Pelin A."/>
            <person name="Brachmann A."/>
            <person name="Corradi N."/>
        </authorList>
    </citation>
    <scope>NUCLEOTIDE SEQUENCE [LARGE SCALE GENOMIC DNA]</scope>
    <source>
        <strain evidence="1 2">A5</strain>
    </source>
</reference>
<evidence type="ECO:0000313" key="1">
    <source>
        <dbReference type="EMBL" id="PKB97859.1"/>
    </source>
</evidence>
<gene>
    <name evidence="1" type="ORF">RhiirA5_384364</name>
</gene>
<comment type="caution">
    <text evidence="1">The sequence shown here is derived from an EMBL/GenBank/DDBJ whole genome shotgun (WGS) entry which is preliminary data.</text>
</comment>
<reference evidence="1 2" key="2">
    <citation type="submission" date="2017-09" db="EMBL/GenBank/DDBJ databases">
        <title>Extensive intraspecific genome diversity in a model arbuscular mycorrhizal fungus.</title>
        <authorList>
            <person name="Chen E.C."/>
            <person name="Morin E."/>
            <person name="Beaudet D."/>
            <person name="Noel J."/>
            <person name="Ndikumana S."/>
            <person name="Charron P."/>
            <person name="St-Onge C."/>
            <person name="Giorgi J."/>
            <person name="Grigoriev I.V."/>
            <person name="Roux C."/>
            <person name="Martin F.M."/>
            <person name="Corradi N."/>
        </authorList>
    </citation>
    <scope>NUCLEOTIDE SEQUENCE [LARGE SCALE GENOMIC DNA]</scope>
    <source>
        <strain evidence="1 2">A5</strain>
    </source>
</reference>
<protein>
    <submittedName>
        <fullName evidence="1">Uncharacterized protein</fullName>
    </submittedName>
</protein>
<accession>A0A2N0NTF8</accession>
<name>A0A2N0NTF8_9GLOM</name>